<dbReference type="EMBL" id="GL573195">
    <property type="protein sequence ID" value="ELR06263.1"/>
    <property type="molecule type" value="Genomic_DNA"/>
</dbReference>
<evidence type="ECO:0000313" key="2">
    <source>
        <dbReference type="Proteomes" id="UP000011064"/>
    </source>
</evidence>
<dbReference type="InParanoid" id="L8G0L9"/>
<dbReference type="AlphaFoldDB" id="L8G0L9"/>
<reference evidence="2" key="1">
    <citation type="submission" date="2010-09" db="EMBL/GenBank/DDBJ databases">
        <title>The genome sequence of Geomyces destructans 20631-21.</title>
        <authorList>
            <consortium name="The Broad Institute Genome Sequencing Platform"/>
            <person name="Cuomo C.A."/>
            <person name="Blehert D.S."/>
            <person name="Lorch J.M."/>
            <person name="Young S.K."/>
            <person name="Zeng Q."/>
            <person name="Gargeya S."/>
            <person name="Fitzgerald M."/>
            <person name="Haas B."/>
            <person name="Abouelleil A."/>
            <person name="Alvarado L."/>
            <person name="Arachchi H.M."/>
            <person name="Berlin A."/>
            <person name="Brown A."/>
            <person name="Chapman S.B."/>
            <person name="Chen Z."/>
            <person name="Dunbar C."/>
            <person name="Freedman E."/>
            <person name="Gearin G."/>
            <person name="Gellesch M."/>
            <person name="Goldberg J."/>
            <person name="Griggs A."/>
            <person name="Gujja S."/>
            <person name="Heiman D."/>
            <person name="Howarth C."/>
            <person name="Larson L."/>
            <person name="Lui A."/>
            <person name="MacDonald P.J.P."/>
            <person name="Montmayeur A."/>
            <person name="Murphy C."/>
            <person name="Neiman D."/>
            <person name="Pearson M."/>
            <person name="Priest M."/>
            <person name="Roberts A."/>
            <person name="Saif S."/>
            <person name="Shea T."/>
            <person name="Shenoy N."/>
            <person name="Sisk P."/>
            <person name="Stolte C."/>
            <person name="Sykes S."/>
            <person name="Wortman J."/>
            <person name="Nusbaum C."/>
            <person name="Birren B."/>
        </authorList>
    </citation>
    <scope>NUCLEOTIDE SEQUENCE [LARGE SCALE GENOMIC DNA]</scope>
    <source>
        <strain evidence="2">ATCC MYA-4855 / 20631-21</strain>
    </source>
</reference>
<accession>L8G0L9</accession>
<dbReference type="VEuPathDB" id="FungiDB:GMDG_02057"/>
<name>L8G0L9_PSED2</name>
<evidence type="ECO:0000313" key="1">
    <source>
        <dbReference type="EMBL" id="ELR06263.1"/>
    </source>
</evidence>
<protein>
    <submittedName>
        <fullName evidence="1">Uncharacterized protein</fullName>
    </submittedName>
</protein>
<keyword evidence="2" id="KW-1185">Reference proteome</keyword>
<sequence length="123" mass="13179">MHQPARLPYQTFTQSIPIPIPPPRITLTTGSPSRVRSMTPVLKHARRVVGCLAARTGRVTPYSIPASSASVKPAWSHTAGIHKSIYGVETRASREKGVGGMEEDRGLEGGGGWDNGFVLVFGD</sequence>
<proteinExistence type="predicted"/>
<dbReference type="HOGENOM" id="CLU_2016234_0_0_1"/>
<gene>
    <name evidence="1" type="ORF">GMDG_02057</name>
</gene>
<organism evidence="1 2">
    <name type="scientific">Pseudogymnoascus destructans (strain ATCC MYA-4855 / 20631-21)</name>
    <name type="common">Bat white-nose syndrome fungus</name>
    <name type="synonym">Geomyces destructans</name>
    <dbReference type="NCBI Taxonomy" id="658429"/>
    <lineage>
        <taxon>Eukaryota</taxon>
        <taxon>Fungi</taxon>
        <taxon>Dikarya</taxon>
        <taxon>Ascomycota</taxon>
        <taxon>Pezizomycotina</taxon>
        <taxon>Leotiomycetes</taxon>
        <taxon>Thelebolales</taxon>
        <taxon>Thelebolaceae</taxon>
        <taxon>Pseudogymnoascus</taxon>
    </lineage>
</organism>
<dbReference type="Proteomes" id="UP000011064">
    <property type="component" value="Unassembled WGS sequence"/>
</dbReference>